<dbReference type="STRING" id="225324.SAMN02745126_03941"/>
<gene>
    <name evidence="1" type="ORF">SAMN02745126_03941</name>
</gene>
<sequence length="463" mass="49835">MTATMETLIDGLPPQTHTLPLQERIARGHALRDNCPRKSHGEWTAPTDRRDPIAILIEQGQTRLQDLLPLRYARMTASPFAFLRGAAAVMAADLAATPATGLPVQAAGDCHCLNFGGFATPERRLAFDINDFDETAVAPWEWDVKRLAASFAVAGHGLLDKDGRRDLAVACAQAYRETMTAVAAMPVLDAWYLATTMDDKEVAASIGVNAHTLEKAGNALKHAVAMISLKHSGGPTPRIDDQPPLVYHAPPAEADAFKAAIETKLEDYIASLIPERRTLLRRYRLADVAYKVVGVGSVGTFCGVMLMVSGDGEGLYLQFKEATQSVLEPYAGPCPHAHHGERVVRGQHLLQAASDIFLGFTTGPTGRHLYIRQLRDAKVKPQVEAMPPGQLRRYAAICGEVLARAHARTGDAVVLSAYLGKSPAFDEAIGAFAMAYAKQTELDHAALLAAVKDGRVPVAGPET</sequence>
<organism evidence="1 2">
    <name type="scientific">Enhydrobacter aerosaccus</name>
    <dbReference type="NCBI Taxonomy" id="225324"/>
    <lineage>
        <taxon>Bacteria</taxon>
        <taxon>Pseudomonadati</taxon>
        <taxon>Pseudomonadota</taxon>
        <taxon>Alphaproteobacteria</taxon>
        <taxon>Hyphomicrobiales</taxon>
        <taxon>Enhydrobacter</taxon>
    </lineage>
</organism>
<protein>
    <submittedName>
        <fullName evidence="1">Uncharacterized conserved protein, DUF2252 family</fullName>
    </submittedName>
</protein>
<dbReference type="PANTHER" id="PTHR39441:SF1">
    <property type="entry name" value="DUF2252 DOMAIN-CONTAINING PROTEIN"/>
    <property type="match status" value="1"/>
</dbReference>
<keyword evidence="2" id="KW-1185">Reference proteome</keyword>
<dbReference type="InterPro" id="IPR018721">
    <property type="entry name" value="DUF2252"/>
</dbReference>
<reference evidence="2" key="1">
    <citation type="submission" date="2017-02" db="EMBL/GenBank/DDBJ databases">
        <authorList>
            <person name="Varghese N."/>
            <person name="Submissions S."/>
        </authorList>
    </citation>
    <scope>NUCLEOTIDE SEQUENCE [LARGE SCALE GENOMIC DNA]</scope>
    <source>
        <strain evidence="2">ATCC 27094</strain>
    </source>
</reference>
<dbReference type="Proteomes" id="UP000190092">
    <property type="component" value="Unassembled WGS sequence"/>
</dbReference>
<dbReference type="PANTHER" id="PTHR39441">
    <property type="entry name" value="DUF2252 DOMAIN-CONTAINING PROTEIN"/>
    <property type="match status" value="1"/>
</dbReference>
<proteinExistence type="predicted"/>
<dbReference type="EMBL" id="FUWJ01000005">
    <property type="protein sequence ID" value="SKA17049.1"/>
    <property type="molecule type" value="Genomic_DNA"/>
</dbReference>
<evidence type="ECO:0000313" key="2">
    <source>
        <dbReference type="Proteomes" id="UP000190092"/>
    </source>
</evidence>
<accession>A0A1T4RM59</accession>
<dbReference type="Pfam" id="PF10009">
    <property type="entry name" value="DUF2252"/>
    <property type="match status" value="1"/>
</dbReference>
<dbReference type="RefSeq" id="WP_085935613.1">
    <property type="nucleotide sequence ID" value="NZ_FUWJ01000005.1"/>
</dbReference>
<dbReference type="AlphaFoldDB" id="A0A1T4RM59"/>
<name>A0A1T4RM59_9HYPH</name>
<dbReference type="OrthoDB" id="1491115at2"/>
<evidence type="ECO:0000313" key="1">
    <source>
        <dbReference type="EMBL" id="SKA17049.1"/>
    </source>
</evidence>